<name>A0A645H991_9ZZZZ</name>
<organism evidence="2">
    <name type="scientific">bioreactor metagenome</name>
    <dbReference type="NCBI Taxonomy" id="1076179"/>
    <lineage>
        <taxon>unclassified sequences</taxon>
        <taxon>metagenomes</taxon>
        <taxon>ecological metagenomes</taxon>
    </lineage>
</organism>
<feature type="transmembrane region" description="Helical" evidence="1">
    <location>
        <begin position="12"/>
        <end position="32"/>
    </location>
</feature>
<evidence type="ECO:0000256" key="1">
    <source>
        <dbReference type="SAM" id="Phobius"/>
    </source>
</evidence>
<reference evidence="2" key="1">
    <citation type="submission" date="2019-08" db="EMBL/GenBank/DDBJ databases">
        <authorList>
            <person name="Kucharzyk K."/>
            <person name="Murdoch R.W."/>
            <person name="Higgins S."/>
            <person name="Loffler F."/>
        </authorList>
    </citation>
    <scope>NUCLEOTIDE SEQUENCE</scope>
</reference>
<keyword evidence="1" id="KW-1133">Transmembrane helix</keyword>
<keyword evidence="1" id="KW-0472">Membrane</keyword>
<dbReference type="EMBL" id="VSSQ01085059">
    <property type="protein sequence ID" value="MPN32844.1"/>
    <property type="molecule type" value="Genomic_DNA"/>
</dbReference>
<accession>A0A645H991</accession>
<protein>
    <submittedName>
        <fullName evidence="2">Uncharacterized protein</fullName>
    </submittedName>
</protein>
<comment type="caution">
    <text evidence="2">The sequence shown here is derived from an EMBL/GenBank/DDBJ whole genome shotgun (WGS) entry which is preliminary data.</text>
</comment>
<sequence>MESKYPFAVTRLISYIVDVTVALILVSMAAAFKAIPPHPQIPIIPIFSGSTLSCTERKSTAALKSSVLISGDATYLGSPPLSPV</sequence>
<proteinExistence type="predicted"/>
<keyword evidence="1" id="KW-0812">Transmembrane</keyword>
<dbReference type="AlphaFoldDB" id="A0A645H991"/>
<gene>
    <name evidence="2" type="ORF">SDC9_180325</name>
</gene>
<evidence type="ECO:0000313" key="2">
    <source>
        <dbReference type="EMBL" id="MPN32844.1"/>
    </source>
</evidence>